<evidence type="ECO:0000256" key="2">
    <source>
        <dbReference type="SAM" id="SignalP"/>
    </source>
</evidence>
<dbReference type="OrthoDB" id="182331at2"/>
<organism evidence="3 4">
    <name type="scientific">Brevifollis gellanilyticus</name>
    <dbReference type="NCBI Taxonomy" id="748831"/>
    <lineage>
        <taxon>Bacteria</taxon>
        <taxon>Pseudomonadati</taxon>
        <taxon>Verrucomicrobiota</taxon>
        <taxon>Verrucomicrobiia</taxon>
        <taxon>Verrucomicrobiales</taxon>
        <taxon>Verrucomicrobiaceae</taxon>
    </lineage>
</organism>
<feature type="region of interest" description="Disordered" evidence="1">
    <location>
        <begin position="352"/>
        <end position="376"/>
    </location>
</feature>
<gene>
    <name evidence="3" type="ORF">BGE01nite_19690</name>
</gene>
<evidence type="ECO:0000313" key="4">
    <source>
        <dbReference type="Proteomes" id="UP000321577"/>
    </source>
</evidence>
<dbReference type="AlphaFoldDB" id="A0A512M7G1"/>
<protein>
    <submittedName>
        <fullName evidence="3">Uncharacterized protein</fullName>
    </submittedName>
</protein>
<proteinExistence type="predicted"/>
<accession>A0A512M7G1</accession>
<dbReference type="RefSeq" id="WP_146850269.1">
    <property type="nucleotide sequence ID" value="NZ_BKAG01000011.1"/>
</dbReference>
<dbReference type="SUPFAM" id="SSF53474">
    <property type="entry name" value="alpha/beta-Hydrolases"/>
    <property type="match status" value="1"/>
</dbReference>
<feature type="chain" id="PRO_5021931451" evidence="2">
    <location>
        <begin position="25"/>
        <end position="376"/>
    </location>
</feature>
<dbReference type="EMBL" id="BKAG01000011">
    <property type="protein sequence ID" value="GEP42678.1"/>
    <property type="molecule type" value="Genomic_DNA"/>
</dbReference>
<evidence type="ECO:0000256" key="1">
    <source>
        <dbReference type="SAM" id="MobiDB-lite"/>
    </source>
</evidence>
<keyword evidence="2" id="KW-0732">Signal</keyword>
<sequence length="376" mass="40873">MNLHPLFCYAVITLALAGSGTTHAAERTPPLVPGKTFIIKFPDMPPTFAEMYDPKGIQPMMSVFLPQNYDPQRQHPLLIFLGGGSGTRGYDPTMARKITEETDFVCVDLPLFKEKLDPPAAGNATSRLIIQANDGKLMWSLYKTMFARLEAAVPNIDPAHRVMGGSSNGAHATAALIDQSEGEIARRFSAFFFVEGGGRLQHYELLKGKAFLMLYGSAQSGKRAAEIHEAATAAGAQATLHEMKGVGHGFPESQYPAVRKWLGLGSQPSSEEEHPEKTQRLKEVGQNKTGTVKEVDIANKRLVVSAPRELTFSVTDTTQITQGDIARKLADIKTGDKVSVDYRRDGEARIAHRIDLQSSSSPRPPAATDSAPTSSR</sequence>
<evidence type="ECO:0000313" key="3">
    <source>
        <dbReference type="EMBL" id="GEP42678.1"/>
    </source>
</evidence>
<feature type="signal peptide" evidence="2">
    <location>
        <begin position="1"/>
        <end position="24"/>
    </location>
</feature>
<reference evidence="3 4" key="1">
    <citation type="submission" date="2019-07" db="EMBL/GenBank/DDBJ databases">
        <title>Whole genome shotgun sequence of Brevifollis gellanilyticus NBRC 108608.</title>
        <authorList>
            <person name="Hosoyama A."/>
            <person name="Uohara A."/>
            <person name="Ohji S."/>
            <person name="Ichikawa N."/>
        </authorList>
    </citation>
    <scope>NUCLEOTIDE SEQUENCE [LARGE SCALE GENOMIC DNA]</scope>
    <source>
        <strain evidence="3 4">NBRC 108608</strain>
    </source>
</reference>
<dbReference type="Proteomes" id="UP000321577">
    <property type="component" value="Unassembled WGS sequence"/>
</dbReference>
<name>A0A512M7G1_9BACT</name>
<dbReference type="InterPro" id="IPR029058">
    <property type="entry name" value="AB_hydrolase_fold"/>
</dbReference>
<comment type="caution">
    <text evidence="3">The sequence shown here is derived from an EMBL/GenBank/DDBJ whole genome shotgun (WGS) entry which is preliminary data.</text>
</comment>
<keyword evidence="4" id="KW-1185">Reference proteome</keyword>
<dbReference type="Gene3D" id="3.40.50.1820">
    <property type="entry name" value="alpha/beta hydrolase"/>
    <property type="match status" value="1"/>
</dbReference>